<keyword evidence="8" id="KW-1185">Reference proteome</keyword>
<keyword evidence="4 6" id="KW-0472">Membrane</keyword>
<keyword evidence="2 6" id="KW-0812">Transmembrane</keyword>
<feature type="transmembrane region" description="Helical" evidence="6">
    <location>
        <begin position="18"/>
        <end position="41"/>
    </location>
</feature>
<evidence type="ECO:0000256" key="4">
    <source>
        <dbReference type="ARBA" id="ARBA00023136"/>
    </source>
</evidence>
<dbReference type="Pfam" id="PF04479">
    <property type="entry name" value="RTA1"/>
    <property type="match status" value="1"/>
</dbReference>
<sequence>MAASAEDGSEELETGNSLILAGIGIQVGTMSICGIFALDFFTRHGRMKKRQNLSRQTDLQNLPTSSHRRFQIFVAAEIFAFAAILTRCIYRLPEFAGGWGNPLMREETEFLILDGAMVALGVITFTLFHPGFWFPPMSGRSKKVSPSQGGMSTVVTGGDDVSMDDQKSAVGNTDD</sequence>
<feature type="transmembrane region" description="Helical" evidence="6">
    <location>
        <begin position="110"/>
        <end position="134"/>
    </location>
</feature>
<feature type="region of interest" description="Disordered" evidence="5">
    <location>
        <begin position="141"/>
        <end position="175"/>
    </location>
</feature>
<evidence type="ECO:0000256" key="6">
    <source>
        <dbReference type="SAM" id="Phobius"/>
    </source>
</evidence>
<dbReference type="RefSeq" id="XP_023631342.1">
    <property type="nucleotide sequence ID" value="XM_023775574.1"/>
</dbReference>
<organism evidence="7 8">
    <name type="scientific">Ramularia collo-cygni</name>
    <dbReference type="NCBI Taxonomy" id="112498"/>
    <lineage>
        <taxon>Eukaryota</taxon>
        <taxon>Fungi</taxon>
        <taxon>Dikarya</taxon>
        <taxon>Ascomycota</taxon>
        <taxon>Pezizomycotina</taxon>
        <taxon>Dothideomycetes</taxon>
        <taxon>Dothideomycetidae</taxon>
        <taxon>Mycosphaerellales</taxon>
        <taxon>Mycosphaerellaceae</taxon>
        <taxon>Ramularia</taxon>
    </lineage>
</organism>
<dbReference type="STRING" id="112498.A0A2D3VQX3"/>
<dbReference type="InterPro" id="IPR007568">
    <property type="entry name" value="RTA1"/>
</dbReference>
<dbReference type="OrthoDB" id="4521223at2759"/>
<feature type="transmembrane region" description="Helical" evidence="6">
    <location>
        <begin position="70"/>
        <end position="90"/>
    </location>
</feature>
<feature type="compositionally biased region" description="Polar residues" evidence="5">
    <location>
        <begin position="144"/>
        <end position="155"/>
    </location>
</feature>
<dbReference type="GeneID" id="35605390"/>
<dbReference type="GO" id="GO:0000324">
    <property type="term" value="C:fungal-type vacuole"/>
    <property type="evidence" value="ECO:0007669"/>
    <property type="project" value="TreeGrafter"/>
</dbReference>
<dbReference type="AlphaFoldDB" id="A0A2D3VQX3"/>
<dbReference type="GO" id="GO:0005886">
    <property type="term" value="C:plasma membrane"/>
    <property type="evidence" value="ECO:0007669"/>
    <property type="project" value="TreeGrafter"/>
</dbReference>
<dbReference type="PANTHER" id="PTHR31465:SF8">
    <property type="entry name" value="DOMAIN PROTEIN, PUTATIVE (AFU_ORTHOLOGUE AFUA_6G14140)-RELATED"/>
    <property type="match status" value="1"/>
</dbReference>
<dbReference type="Proteomes" id="UP000225277">
    <property type="component" value="Unassembled WGS sequence"/>
</dbReference>
<evidence type="ECO:0000313" key="8">
    <source>
        <dbReference type="Proteomes" id="UP000225277"/>
    </source>
</evidence>
<gene>
    <name evidence="7" type="ORF">RCC_10343</name>
</gene>
<keyword evidence="3 6" id="KW-1133">Transmembrane helix</keyword>
<proteinExistence type="predicted"/>
<dbReference type="PANTHER" id="PTHR31465">
    <property type="entry name" value="PROTEIN RTA1-RELATED"/>
    <property type="match status" value="1"/>
</dbReference>
<evidence type="ECO:0000256" key="1">
    <source>
        <dbReference type="ARBA" id="ARBA00004141"/>
    </source>
</evidence>
<reference evidence="7 8" key="1">
    <citation type="submission" date="2016-03" db="EMBL/GenBank/DDBJ databases">
        <authorList>
            <person name="Ploux O."/>
        </authorList>
    </citation>
    <scope>NUCLEOTIDE SEQUENCE [LARGE SCALE GENOMIC DNA]</scope>
    <source>
        <strain evidence="7 8">URUG2</strain>
    </source>
</reference>
<evidence type="ECO:0000256" key="2">
    <source>
        <dbReference type="ARBA" id="ARBA00022692"/>
    </source>
</evidence>
<evidence type="ECO:0008006" key="9">
    <source>
        <dbReference type="Google" id="ProtNLM"/>
    </source>
</evidence>
<evidence type="ECO:0000313" key="7">
    <source>
        <dbReference type="EMBL" id="CZT24618.1"/>
    </source>
</evidence>
<comment type="subcellular location">
    <subcellularLocation>
        <location evidence="1">Membrane</location>
        <topology evidence="1">Multi-pass membrane protein</topology>
    </subcellularLocation>
</comment>
<dbReference type="EMBL" id="FJUY01000022">
    <property type="protein sequence ID" value="CZT24618.1"/>
    <property type="molecule type" value="Genomic_DNA"/>
</dbReference>
<evidence type="ECO:0000256" key="3">
    <source>
        <dbReference type="ARBA" id="ARBA00022989"/>
    </source>
</evidence>
<protein>
    <recommendedName>
        <fullName evidence="9">Sphingoid long-chain base transporter RSB1</fullName>
    </recommendedName>
</protein>
<evidence type="ECO:0000256" key="5">
    <source>
        <dbReference type="SAM" id="MobiDB-lite"/>
    </source>
</evidence>
<accession>A0A2D3VQX3</accession>
<name>A0A2D3VQX3_9PEZI</name>